<evidence type="ECO:0000313" key="2">
    <source>
        <dbReference type="Proteomes" id="UP001178508"/>
    </source>
</evidence>
<keyword evidence="2" id="KW-1185">Reference proteome</keyword>
<protein>
    <submittedName>
        <fullName evidence="1">Uncharacterized protein</fullName>
    </submittedName>
</protein>
<accession>A0AAV1FNU1</accession>
<dbReference type="AlphaFoldDB" id="A0AAV1FNU1"/>
<dbReference type="EMBL" id="OY660871">
    <property type="protein sequence ID" value="CAJ1062644.1"/>
    <property type="molecule type" value="Genomic_DNA"/>
</dbReference>
<organism evidence="1 2">
    <name type="scientific">Xyrichtys novacula</name>
    <name type="common">Pearly razorfish</name>
    <name type="synonym">Hemipteronotus novacula</name>
    <dbReference type="NCBI Taxonomy" id="13765"/>
    <lineage>
        <taxon>Eukaryota</taxon>
        <taxon>Metazoa</taxon>
        <taxon>Chordata</taxon>
        <taxon>Craniata</taxon>
        <taxon>Vertebrata</taxon>
        <taxon>Euteleostomi</taxon>
        <taxon>Actinopterygii</taxon>
        <taxon>Neopterygii</taxon>
        <taxon>Teleostei</taxon>
        <taxon>Neoteleostei</taxon>
        <taxon>Acanthomorphata</taxon>
        <taxon>Eupercaria</taxon>
        <taxon>Labriformes</taxon>
        <taxon>Labridae</taxon>
        <taxon>Xyrichtys</taxon>
    </lineage>
</organism>
<evidence type="ECO:0000313" key="1">
    <source>
        <dbReference type="EMBL" id="CAJ1062644.1"/>
    </source>
</evidence>
<name>A0AAV1FNU1_XYRNO</name>
<proteinExistence type="predicted"/>
<gene>
    <name evidence="1" type="ORF">XNOV1_A038037</name>
</gene>
<reference evidence="1" key="1">
    <citation type="submission" date="2023-08" db="EMBL/GenBank/DDBJ databases">
        <authorList>
            <person name="Alioto T."/>
            <person name="Alioto T."/>
            <person name="Gomez Garrido J."/>
        </authorList>
    </citation>
    <scope>NUCLEOTIDE SEQUENCE</scope>
</reference>
<sequence>MPKQVCSTALSCCQKRLSTIRLTTYWTSRFFILNHCGNSEGGNSHIWTGLQVLCYSSLCRFNKPFVENRQLWQARYSCIVERARVQSIFVFECPA</sequence>
<dbReference type="Proteomes" id="UP001178508">
    <property type="component" value="Chromosome 8"/>
</dbReference>